<dbReference type="GO" id="GO:0022625">
    <property type="term" value="C:cytosolic large ribosomal subunit"/>
    <property type="evidence" value="ECO:0007669"/>
    <property type="project" value="TreeGrafter"/>
</dbReference>
<dbReference type="GO" id="GO:0000027">
    <property type="term" value="P:ribosomal large subunit assembly"/>
    <property type="evidence" value="ECO:0007669"/>
    <property type="project" value="TreeGrafter"/>
</dbReference>
<protein>
    <submittedName>
        <fullName evidence="1">60s ribosomal L6</fullName>
    </submittedName>
</protein>
<keyword evidence="2" id="KW-1185">Reference proteome</keyword>
<evidence type="ECO:0000313" key="2">
    <source>
        <dbReference type="Proteomes" id="UP000282876"/>
    </source>
</evidence>
<dbReference type="STRING" id="291195.A0A437AQ91"/>
<dbReference type="GO" id="GO:0003723">
    <property type="term" value="F:RNA binding"/>
    <property type="evidence" value="ECO:0007669"/>
    <property type="project" value="TreeGrafter"/>
</dbReference>
<dbReference type="GO" id="GO:0003735">
    <property type="term" value="F:structural constituent of ribosome"/>
    <property type="evidence" value="ECO:0007669"/>
    <property type="project" value="InterPro"/>
</dbReference>
<dbReference type="Proteomes" id="UP000282876">
    <property type="component" value="Unassembled WGS sequence"/>
</dbReference>
<accession>A0A437AQ91</accession>
<name>A0A437AQ91_9MICR</name>
<proteinExistence type="predicted"/>
<evidence type="ECO:0000313" key="1">
    <source>
        <dbReference type="EMBL" id="RVD93329.1"/>
    </source>
</evidence>
<dbReference type="InterPro" id="IPR000915">
    <property type="entry name" value="60S_ribosomal_eL6"/>
</dbReference>
<reference evidence="1 2" key="1">
    <citation type="submission" date="2018-10" db="EMBL/GenBank/DDBJ databases">
        <title>Draft genome sequence of the microsporidian Tubulinosema ratisbonensis.</title>
        <authorList>
            <person name="Polonais V."/>
            <person name="Peyretaillade E."/>
            <person name="Niehus S."/>
            <person name="Wawrzyniak I."/>
            <person name="Franchet A."/>
            <person name="Gaspin C."/>
            <person name="Reichstadt M."/>
            <person name="Belser C."/>
            <person name="Labadie K."/>
            <person name="Delbac F."/>
            <person name="Ferrandon D."/>
        </authorList>
    </citation>
    <scope>NUCLEOTIDE SEQUENCE [LARGE SCALE GENOMIC DNA]</scope>
    <source>
        <strain evidence="1 2">Franzen</strain>
    </source>
</reference>
<sequence>MVDPKKNFITINNRKIRVLPECAGYYPADDMPEYMQILEKRNQPKERKPRSDLVTGMVVIVLEGEFAARRVVFLKQLPGNKALCCGPQPINKVPFFTIDERFLLKTSTILDISVNCDKIESKDVYDCMSEAEITENKTSEMKKVEDEILKAISKVKFMRTYLETLFNINENEGEVPTNF</sequence>
<comment type="caution">
    <text evidence="1">The sequence shown here is derived from an EMBL/GenBank/DDBJ whole genome shotgun (WGS) entry which is preliminary data.</text>
</comment>
<dbReference type="InterPro" id="IPR008991">
    <property type="entry name" value="Translation_prot_SH3-like_sf"/>
</dbReference>
<organism evidence="1 2">
    <name type="scientific">Tubulinosema ratisbonensis</name>
    <dbReference type="NCBI Taxonomy" id="291195"/>
    <lineage>
        <taxon>Eukaryota</taxon>
        <taxon>Fungi</taxon>
        <taxon>Fungi incertae sedis</taxon>
        <taxon>Microsporidia</taxon>
        <taxon>Tubulinosematoidea</taxon>
        <taxon>Tubulinosematidae</taxon>
        <taxon>Tubulinosema</taxon>
    </lineage>
</organism>
<dbReference type="AlphaFoldDB" id="A0A437AQ91"/>
<dbReference type="PANTHER" id="PTHR10715:SF0">
    <property type="entry name" value="LARGE RIBOSOMAL SUBUNIT PROTEIN EL6"/>
    <property type="match status" value="1"/>
</dbReference>
<dbReference type="EMBL" id="RCSS01000046">
    <property type="protein sequence ID" value="RVD93329.1"/>
    <property type="molecule type" value="Genomic_DNA"/>
</dbReference>
<dbReference type="Pfam" id="PF01159">
    <property type="entry name" value="Ribosomal_L6e"/>
    <property type="match status" value="1"/>
</dbReference>
<dbReference type="SUPFAM" id="SSF50104">
    <property type="entry name" value="Translation proteins SH3-like domain"/>
    <property type="match status" value="1"/>
</dbReference>
<dbReference type="OrthoDB" id="2436667at2759"/>
<dbReference type="VEuPathDB" id="MicrosporidiaDB:TUBRATIS_001480"/>
<gene>
    <name evidence="1" type="ORF">TUBRATIS_001480</name>
</gene>
<dbReference type="GO" id="GO:0002181">
    <property type="term" value="P:cytoplasmic translation"/>
    <property type="evidence" value="ECO:0007669"/>
    <property type="project" value="TreeGrafter"/>
</dbReference>
<dbReference type="PANTHER" id="PTHR10715">
    <property type="entry name" value="60S RIBOSOMAL PROTEIN L6"/>
    <property type="match status" value="1"/>
</dbReference>